<protein>
    <submittedName>
        <fullName evidence="1">Uncharacterized protein</fullName>
    </submittedName>
</protein>
<gene>
    <name evidence="1" type="ORF">GCM10010094_83840</name>
</gene>
<evidence type="ECO:0000313" key="1">
    <source>
        <dbReference type="EMBL" id="GGL10214.1"/>
    </source>
</evidence>
<dbReference type="AlphaFoldDB" id="A0A917VR26"/>
<evidence type="ECO:0000313" key="2">
    <source>
        <dbReference type="Proteomes" id="UP000637788"/>
    </source>
</evidence>
<keyword evidence="2" id="KW-1185">Reference proteome</keyword>
<accession>A0A917VR26</accession>
<reference evidence="1" key="1">
    <citation type="journal article" date="2014" name="Int. J. Syst. Evol. Microbiol.">
        <title>Complete genome sequence of Corynebacterium casei LMG S-19264T (=DSM 44701T), isolated from a smear-ripened cheese.</title>
        <authorList>
            <consortium name="US DOE Joint Genome Institute (JGI-PGF)"/>
            <person name="Walter F."/>
            <person name="Albersmeier A."/>
            <person name="Kalinowski J."/>
            <person name="Ruckert C."/>
        </authorList>
    </citation>
    <scope>NUCLEOTIDE SEQUENCE</scope>
    <source>
        <strain evidence="1">JCM 3035</strain>
    </source>
</reference>
<dbReference type="Proteomes" id="UP000637788">
    <property type="component" value="Unassembled WGS sequence"/>
</dbReference>
<proteinExistence type="predicted"/>
<comment type="caution">
    <text evidence="1">The sequence shown here is derived from an EMBL/GenBank/DDBJ whole genome shotgun (WGS) entry which is preliminary data.</text>
</comment>
<organism evidence="1 2">
    <name type="scientific">Streptomyces flaveus</name>
    <dbReference type="NCBI Taxonomy" id="66370"/>
    <lineage>
        <taxon>Bacteria</taxon>
        <taxon>Bacillati</taxon>
        <taxon>Actinomycetota</taxon>
        <taxon>Actinomycetes</taxon>
        <taxon>Kitasatosporales</taxon>
        <taxon>Streptomycetaceae</taxon>
        <taxon>Streptomyces</taxon>
        <taxon>Streptomyces aurantiacus group</taxon>
    </lineage>
</organism>
<dbReference type="EMBL" id="BMPQ01000039">
    <property type="protein sequence ID" value="GGL10214.1"/>
    <property type="molecule type" value="Genomic_DNA"/>
</dbReference>
<sequence length="202" mass="22094">MNIDSFETLRETMNVTARGTGDGQTRQRRLDIYLNDHLAGATAGAELVRRMVQEHGDSPYGDDLKNLAAEISQDRQALLRLLADLDVPVKHYKVYGAWLGEKIGRVKPNGRLLRRSGLTVLVELEALRLGVQGKALLWRALLSVSAQDSRLDSDRLEQLLQRAGQQSETLDSLHGRAATELLSSTPLLAATSQAATGKDAPS</sequence>
<name>A0A917VR26_9ACTN</name>
<reference evidence="1" key="2">
    <citation type="submission" date="2020-09" db="EMBL/GenBank/DDBJ databases">
        <authorList>
            <person name="Sun Q."/>
            <person name="Ohkuma M."/>
        </authorList>
    </citation>
    <scope>NUCLEOTIDE SEQUENCE</scope>
    <source>
        <strain evidence="1">JCM 3035</strain>
    </source>
</reference>